<keyword evidence="2" id="KW-0472">Membrane</keyword>
<feature type="transmembrane region" description="Helical" evidence="2">
    <location>
        <begin position="236"/>
        <end position="253"/>
    </location>
</feature>
<evidence type="ECO:0000256" key="2">
    <source>
        <dbReference type="SAM" id="Phobius"/>
    </source>
</evidence>
<feature type="transmembrane region" description="Helical" evidence="2">
    <location>
        <begin position="197"/>
        <end position="216"/>
    </location>
</feature>
<dbReference type="Proteomes" id="UP000224634">
    <property type="component" value="Unassembled WGS sequence"/>
</dbReference>
<evidence type="ECO:0000313" key="4">
    <source>
        <dbReference type="Proteomes" id="UP000224634"/>
    </source>
</evidence>
<sequence>MPPRKGTTRRRTQTESPALSPKPSSPLPEPFEEQQVQQQKPSSTRRCCSSFLQWIGIVTSSLFLSTVLFSLNTPVTEGDLAWTSRRLGSWWEVGGLLAWRAVELTVAWALGYDAKDVACLIGLVNMPTYSLLENFYNIRPTTIASVVTITIFSAAFPFIYLRHRSTVRADTTSSAVAQAPIISDTPTTIYTTTAATLIYTVCLYLSFATWLAAYLITHYDGLPDIRVAHAGPRGFVSTFFRLILAGYAIRYFLFVSSARLQQRAEESTPATTTTPRKTDNDPGELLIASLYRRYWLGCRDNTRVLISRTAVLATLMLLNTTVQIIGTVSGADLEGALGWAAVWTVATVITGAVFWWIEVVDVV</sequence>
<evidence type="ECO:0000256" key="1">
    <source>
        <dbReference type="SAM" id="MobiDB-lite"/>
    </source>
</evidence>
<keyword evidence="2" id="KW-1133">Transmembrane helix</keyword>
<protein>
    <submittedName>
        <fullName evidence="3">Uncharacterized protein</fullName>
    </submittedName>
</protein>
<dbReference type="OrthoDB" id="5394254at2759"/>
<keyword evidence="2" id="KW-0812">Transmembrane</keyword>
<feature type="compositionally biased region" description="Basic residues" evidence="1">
    <location>
        <begin position="1"/>
        <end position="11"/>
    </location>
</feature>
<feature type="transmembrane region" description="Helical" evidence="2">
    <location>
        <begin position="51"/>
        <end position="70"/>
    </location>
</feature>
<dbReference type="EMBL" id="PDNA01000048">
    <property type="protein sequence ID" value="PGH19359.1"/>
    <property type="molecule type" value="Genomic_DNA"/>
</dbReference>
<feature type="transmembrane region" description="Helical" evidence="2">
    <location>
        <begin position="336"/>
        <end position="357"/>
    </location>
</feature>
<comment type="caution">
    <text evidence="3">The sequence shown here is derived from an EMBL/GenBank/DDBJ whole genome shotgun (WGS) entry which is preliminary data.</text>
</comment>
<feature type="region of interest" description="Disordered" evidence="1">
    <location>
        <begin position="1"/>
        <end position="42"/>
    </location>
</feature>
<feature type="transmembrane region" description="Helical" evidence="2">
    <location>
        <begin position="142"/>
        <end position="161"/>
    </location>
</feature>
<reference evidence="3 4" key="1">
    <citation type="submission" date="2017-10" db="EMBL/GenBank/DDBJ databases">
        <title>Comparative genomics in systemic dimorphic fungi from Ajellomycetaceae.</title>
        <authorList>
            <person name="Munoz J.F."/>
            <person name="Mcewen J.G."/>
            <person name="Clay O.K."/>
            <person name="Cuomo C.A."/>
        </authorList>
    </citation>
    <scope>NUCLEOTIDE SEQUENCE [LARGE SCALE GENOMIC DNA]</scope>
    <source>
        <strain evidence="3 4">UAMH7299</strain>
    </source>
</reference>
<accession>A0A2B7YE67</accession>
<feature type="transmembrane region" description="Helical" evidence="2">
    <location>
        <begin position="309"/>
        <end position="330"/>
    </location>
</feature>
<dbReference type="AlphaFoldDB" id="A0A2B7YE67"/>
<keyword evidence="4" id="KW-1185">Reference proteome</keyword>
<organism evidence="3 4">
    <name type="scientific">Polytolypa hystricis (strain UAMH7299)</name>
    <dbReference type="NCBI Taxonomy" id="1447883"/>
    <lineage>
        <taxon>Eukaryota</taxon>
        <taxon>Fungi</taxon>
        <taxon>Dikarya</taxon>
        <taxon>Ascomycota</taxon>
        <taxon>Pezizomycotina</taxon>
        <taxon>Eurotiomycetes</taxon>
        <taxon>Eurotiomycetidae</taxon>
        <taxon>Onygenales</taxon>
        <taxon>Onygenales incertae sedis</taxon>
        <taxon>Polytolypa</taxon>
    </lineage>
</organism>
<name>A0A2B7YE67_POLH7</name>
<proteinExistence type="predicted"/>
<evidence type="ECO:0000313" key="3">
    <source>
        <dbReference type="EMBL" id="PGH19359.1"/>
    </source>
</evidence>
<gene>
    <name evidence="3" type="ORF">AJ80_03999</name>
</gene>